<protein>
    <submittedName>
        <fullName evidence="3">DUF4070 domain-containing protein</fullName>
    </submittedName>
</protein>
<evidence type="ECO:0000313" key="2">
    <source>
        <dbReference type="Proteomes" id="UP000095287"/>
    </source>
</evidence>
<proteinExistence type="predicted"/>
<dbReference type="AlphaFoldDB" id="A0A1I7Z6G6"/>
<keyword evidence="1" id="KW-0472">Membrane</keyword>
<dbReference type="GO" id="GO:0020037">
    <property type="term" value="F:heme binding"/>
    <property type="evidence" value="ECO:0007669"/>
    <property type="project" value="InterPro"/>
</dbReference>
<accession>A0A1I7Z6G6</accession>
<keyword evidence="1" id="KW-1133">Transmembrane helix</keyword>
<name>A0A1I7Z6G6_9BILA</name>
<dbReference type="InterPro" id="IPR004981">
    <property type="entry name" value="Trp_2_3_dOase"/>
</dbReference>
<sequence length="227" mass="26442">MKGALMIYFYRDMPRFSQPYQILTFLMDIDFPYFPYGYWSGFLHMILSIVLIVLVPVSFNLYVARHSFSAETREYVDDSDPLKTYSTVCRRQQRTWVFTLLRSIKKPEKKIRRLLSQVLYGSCPYQCNILLEKKYIVSSEALESCGTVSVCPDERQVQCHAISPAALFDHNCICMYKKYKSSMLPEIVAWSNETKAGRQVGDKTKQVGSVSHFCGYDLAYAYFFYQL</sequence>
<dbReference type="Pfam" id="PF03301">
    <property type="entry name" value="Trp_dioxygenase"/>
    <property type="match status" value="1"/>
</dbReference>
<dbReference type="GO" id="GO:0004833">
    <property type="term" value="F:L-tryptophan 2,3-dioxygenase activity"/>
    <property type="evidence" value="ECO:0007669"/>
    <property type="project" value="InterPro"/>
</dbReference>
<reference evidence="3" key="1">
    <citation type="submission" date="2016-11" db="UniProtKB">
        <authorList>
            <consortium name="WormBaseParasite"/>
        </authorList>
    </citation>
    <scope>IDENTIFICATION</scope>
</reference>
<keyword evidence="1" id="KW-0812">Transmembrane</keyword>
<keyword evidence="2" id="KW-1185">Reference proteome</keyword>
<evidence type="ECO:0000313" key="3">
    <source>
        <dbReference type="WBParaSite" id="L893_g23249.t2"/>
    </source>
</evidence>
<dbReference type="Proteomes" id="UP000095287">
    <property type="component" value="Unplaced"/>
</dbReference>
<dbReference type="GO" id="GO:0019441">
    <property type="term" value="P:L-tryptophan catabolic process to kynurenine"/>
    <property type="evidence" value="ECO:0007669"/>
    <property type="project" value="InterPro"/>
</dbReference>
<feature type="transmembrane region" description="Helical" evidence="1">
    <location>
        <begin position="42"/>
        <end position="63"/>
    </location>
</feature>
<dbReference type="WBParaSite" id="L893_g23249.t2">
    <property type="protein sequence ID" value="L893_g23249.t2"/>
    <property type="gene ID" value="L893_g23249"/>
</dbReference>
<organism evidence="2 3">
    <name type="scientific">Steinernema glaseri</name>
    <dbReference type="NCBI Taxonomy" id="37863"/>
    <lineage>
        <taxon>Eukaryota</taxon>
        <taxon>Metazoa</taxon>
        <taxon>Ecdysozoa</taxon>
        <taxon>Nematoda</taxon>
        <taxon>Chromadorea</taxon>
        <taxon>Rhabditida</taxon>
        <taxon>Tylenchina</taxon>
        <taxon>Panagrolaimomorpha</taxon>
        <taxon>Strongyloidoidea</taxon>
        <taxon>Steinernematidae</taxon>
        <taxon>Steinernema</taxon>
    </lineage>
</organism>
<evidence type="ECO:0000256" key="1">
    <source>
        <dbReference type="SAM" id="Phobius"/>
    </source>
</evidence>